<organism evidence="1 2">
    <name type="scientific">Pseudodesulfovibrio profundus</name>
    <dbReference type="NCBI Taxonomy" id="57320"/>
    <lineage>
        <taxon>Bacteria</taxon>
        <taxon>Pseudomonadati</taxon>
        <taxon>Thermodesulfobacteriota</taxon>
        <taxon>Desulfovibrionia</taxon>
        <taxon>Desulfovibrionales</taxon>
        <taxon>Desulfovibrionaceae</taxon>
    </lineage>
</organism>
<dbReference type="RefSeq" id="WP_097010693.1">
    <property type="nucleotide sequence ID" value="NZ_LT907975.1"/>
</dbReference>
<dbReference type="AlphaFoldDB" id="A0A2C8F4T9"/>
<sequence length="198" mass="23231">MPPKRRRFQRPLGERRYRKLFVIAVEGVKTEPQYFAIFNDQQSVIRVNCLKGSHDSSPPQVLKRMEDHLRQEELRSSDEAWLVVDKDQWTDEQLDQLHAWAQARNNYGFALSNPKFEYWLLLHFEDGTGIASSRDCSDRLKRHLPGYDKGIDARKITRDRIDEAIRRARLRDNPPCADWPRALGGTTVYKLVENILQV</sequence>
<dbReference type="InterPro" id="IPR025591">
    <property type="entry name" value="RloB"/>
</dbReference>
<keyword evidence="2" id="KW-1185">Reference proteome</keyword>
<dbReference type="EMBL" id="LT907975">
    <property type="protein sequence ID" value="SOB57439.1"/>
    <property type="molecule type" value="Genomic_DNA"/>
</dbReference>
<gene>
    <name evidence="1" type="ORF">DPRO_0557</name>
</gene>
<reference evidence="2" key="1">
    <citation type="submission" date="2017-09" db="EMBL/GenBank/DDBJ databases">
        <authorList>
            <person name="Regsiter A."/>
            <person name="William W."/>
        </authorList>
    </citation>
    <scope>NUCLEOTIDE SEQUENCE [LARGE SCALE GENOMIC DNA]</scope>
    <source>
        <strain evidence="2">500-1</strain>
    </source>
</reference>
<dbReference type="Proteomes" id="UP000219215">
    <property type="component" value="Chromosome DPRO"/>
</dbReference>
<dbReference type="Pfam" id="PF13707">
    <property type="entry name" value="RloB"/>
    <property type="match status" value="1"/>
</dbReference>
<proteinExistence type="predicted"/>
<evidence type="ECO:0000313" key="1">
    <source>
        <dbReference type="EMBL" id="SOB57439.1"/>
    </source>
</evidence>
<dbReference type="OrthoDB" id="9796523at2"/>
<evidence type="ECO:0008006" key="3">
    <source>
        <dbReference type="Google" id="ProtNLM"/>
    </source>
</evidence>
<protein>
    <recommendedName>
        <fullName evidence="3">Abortive phage resistance protein</fullName>
    </recommendedName>
</protein>
<evidence type="ECO:0000313" key="2">
    <source>
        <dbReference type="Proteomes" id="UP000219215"/>
    </source>
</evidence>
<dbReference type="KEGG" id="pprf:DPRO_0557"/>
<name>A0A2C8F4T9_9BACT</name>
<accession>A0A2C8F4T9</accession>